<dbReference type="AlphaFoldDB" id="E3JQR1"/>
<dbReference type="Gene3D" id="3.40.50.150">
    <property type="entry name" value="Vaccinia Virus protein VP39"/>
    <property type="match status" value="1"/>
</dbReference>
<gene>
    <name evidence="5" type="ORF">PGTG_00467</name>
</gene>
<dbReference type="OMA" id="QYVFDGY"/>
<dbReference type="Pfam" id="PF08241">
    <property type="entry name" value="Methyltransf_11"/>
    <property type="match status" value="1"/>
</dbReference>
<keyword evidence="3" id="KW-0808">Transferase</keyword>
<dbReference type="HOGENOM" id="CLU_049344_1_0_1"/>
<keyword evidence="6" id="KW-1185">Reference proteome</keyword>
<dbReference type="PANTHER" id="PTHR44942">
    <property type="entry name" value="METHYLTRANSF_11 DOMAIN-CONTAINING PROTEIN"/>
    <property type="match status" value="1"/>
</dbReference>
<protein>
    <recommendedName>
        <fullName evidence="4">Methyltransferase type 11 domain-containing protein</fullName>
    </recommendedName>
</protein>
<dbReference type="Proteomes" id="UP000008783">
    <property type="component" value="Unassembled WGS sequence"/>
</dbReference>
<evidence type="ECO:0000256" key="3">
    <source>
        <dbReference type="ARBA" id="ARBA00022679"/>
    </source>
</evidence>
<dbReference type="GO" id="GO:0032259">
    <property type="term" value="P:methylation"/>
    <property type="evidence" value="ECO:0007669"/>
    <property type="project" value="UniProtKB-KW"/>
</dbReference>
<dbReference type="InterPro" id="IPR013216">
    <property type="entry name" value="Methyltransf_11"/>
</dbReference>
<reference evidence="6" key="2">
    <citation type="journal article" date="2011" name="Proc. Natl. Acad. Sci. U.S.A.">
        <title>Obligate biotrophy features unraveled by the genomic analysis of rust fungi.</title>
        <authorList>
            <person name="Duplessis S."/>
            <person name="Cuomo C.A."/>
            <person name="Lin Y.-C."/>
            <person name="Aerts A."/>
            <person name="Tisserant E."/>
            <person name="Veneault-Fourrey C."/>
            <person name="Joly D.L."/>
            <person name="Hacquard S."/>
            <person name="Amselem J."/>
            <person name="Cantarel B.L."/>
            <person name="Chiu R."/>
            <person name="Coutinho P.M."/>
            <person name="Feau N."/>
            <person name="Field M."/>
            <person name="Frey P."/>
            <person name="Gelhaye E."/>
            <person name="Goldberg J."/>
            <person name="Grabherr M.G."/>
            <person name="Kodira C.D."/>
            <person name="Kohler A."/>
            <person name="Kuees U."/>
            <person name="Lindquist E.A."/>
            <person name="Lucas S.M."/>
            <person name="Mago R."/>
            <person name="Mauceli E."/>
            <person name="Morin E."/>
            <person name="Murat C."/>
            <person name="Pangilinan J.L."/>
            <person name="Park R."/>
            <person name="Pearson M."/>
            <person name="Quesneville H."/>
            <person name="Rouhier N."/>
            <person name="Sakthikumar S."/>
            <person name="Salamov A.A."/>
            <person name="Schmutz J."/>
            <person name="Selles B."/>
            <person name="Shapiro H."/>
            <person name="Tanguay P."/>
            <person name="Tuskan G.A."/>
            <person name="Henrissat B."/>
            <person name="Van de Peer Y."/>
            <person name="Rouze P."/>
            <person name="Ellis J.G."/>
            <person name="Dodds P.N."/>
            <person name="Schein J.E."/>
            <person name="Zhong S."/>
            <person name="Hamelin R.C."/>
            <person name="Grigoriev I.V."/>
            <person name="Szabo L.J."/>
            <person name="Martin F."/>
        </authorList>
    </citation>
    <scope>NUCLEOTIDE SEQUENCE [LARGE SCALE GENOMIC DNA]</scope>
    <source>
        <strain evidence="6">CRL 75-36-700-3 / race SCCL</strain>
    </source>
</reference>
<dbReference type="SUPFAM" id="SSF53335">
    <property type="entry name" value="S-adenosyl-L-methionine-dependent methyltransferases"/>
    <property type="match status" value="1"/>
</dbReference>
<organism evidence="5 6">
    <name type="scientific">Puccinia graminis f. sp. tritici (strain CRL 75-36-700-3 / race SCCL)</name>
    <name type="common">Black stem rust fungus</name>
    <dbReference type="NCBI Taxonomy" id="418459"/>
    <lineage>
        <taxon>Eukaryota</taxon>
        <taxon>Fungi</taxon>
        <taxon>Dikarya</taxon>
        <taxon>Basidiomycota</taxon>
        <taxon>Pucciniomycotina</taxon>
        <taxon>Pucciniomycetes</taxon>
        <taxon>Pucciniales</taxon>
        <taxon>Pucciniaceae</taxon>
        <taxon>Puccinia</taxon>
    </lineage>
</organism>
<evidence type="ECO:0000313" key="5">
    <source>
        <dbReference type="EMBL" id="EFP74511.1"/>
    </source>
</evidence>
<dbReference type="STRING" id="418459.E3JQR1"/>
<reference key="1">
    <citation type="submission" date="2007-01" db="EMBL/GenBank/DDBJ databases">
        <title>The Genome Sequence of Puccinia graminis f. sp. tritici Strain CRL 75-36-700-3.</title>
        <authorList>
            <consortium name="The Broad Institute Genome Sequencing Platform"/>
            <person name="Birren B."/>
            <person name="Lander E."/>
            <person name="Galagan J."/>
            <person name="Nusbaum C."/>
            <person name="Devon K."/>
            <person name="Cuomo C."/>
            <person name="Jaffe D."/>
            <person name="Butler J."/>
            <person name="Alvarez P."/>
            <person name="Gnerre S."/>
            <person name="Grabherr M."/>
            <person name="Mauceli E."/>
            <person name="Brockman W."/>
            <person name="Young S."/>
            <person name="LaButti K."/>
            <person name="Sykes S."/>
            <person name="DeCaprio D."/>
            <person name="Crawford M."/>
            <person name="Koehrsen M."/>
            <person name="Engels R."/>
            <person name="Montgomery P."/>
            <person name="Pearson M."/>
            <person name="Howarth C."/>
            <person name="Larson L."/>
            <person name="White J."/>
            <person name="Zeng Q."/>
            <person name="Kodira C."/>
            <person name="Yandava C."/>
            <person name="Alvarado L."/>
            <person name="O'Leary S."/>
            <person name="Szabo L."/>
            <person name="Dean R."/>
            <person name="Schein J."/>
        </authorList>
    </citation>
    <scope>NUCLEOTIDE SEQUENCE</scope>
    <source>
        <strain>CRL 75-36-700-3</strain>
    </source>
</reference>
<evidence type="ECO:0000256" key="1">
    <source>
        <dbReference type="ARBA" id="ARBA00008361"/>
    </source>
</evidence>
<dbReference type="RefSeq" id="XP_003307517.1">
    <property type="nucleotide sequence ID" value="XM_003307469.2"/>
</dbReference>
<sequence length="240" mass="27137">MSTSFSNPDYSAKSYLDHRPRYPQQLYQTILDFHNTPSTTADIADYPTPQTKLALDLGCGPGIATSELVPHFEKVVAVDESEPMIQIASGHLPHVDCRVGSATRIPIESGTVDLITVATAAHWFPDQWWEEASRVLKPGGTVAVWTVSHQMMIEPSHPKTRELNELQVRLVEAFRTYLTAGNQYVIDMYDTLPLPSAELRFGPLQRIVWNREKVDDLMMFMGSKFNIDTLVRLLFNFKTI</sequence>
<accession>E3JQR1</accession>
<dbReference type="GO" id="GO:0008757">
    <property type="term" value="F:S-adenosylmethionine-dependent methyltransferase activity"/>
    <property type="evidence" value="ECO:0007669"/>
    <property type="project" value="InterPro"/>
</dbReference>
<dbReference type="EMBL" id="DS178262">
    <property type="protein sequence ID" value="EFP74511.1"/>
    <property type="molecule type" value="Genomic_DNA"/>
</dbReference>
<dbReference type="InterPro" id="IPR051052">
    <property type="entry name" value="Diverse_substrate_MTase"/>
</dbReference>
<proteinExistence type="inferred from homology"/>
<evidence type="ECO:0000259" key="4">
    <source>
        <dbReference type="Pfam" id="PF08241"/>
    </source>
</evidence>
<comment type="similarity">
    <text evidence="1">Belongs to the methyltransferase superfamily.</text>
</comment>
<dbReference type="VEuPathDB" id="FungiDB:PGTG_00467"/>
<dbReference type="OrthoDB" id="10027013at2759"/>
<feature type="domain" description="Methyltransferase type 11" evidence="4">
    <location>
        <begin position="55"/>
        <end position="143"/>
    </location>
</feature>
<name>E3JQR1_PUCGT</name>
<dbReference type="InterPro" id="IPR029063">
    <property type="entry name" value="SAM-dependent_MTases_sf"/>
</dbReference>
<evidence type="ECO:0000313" key="6">
    <source>
        <dbReference type="Proteomes" id="UP000008783"/>
    </source>
</evidence>
<dbReference type="KEGG" id="pgr:PGTG_00467"/>
<dbReference type="PANTHER" id="PTHR44942:SF4">
    <property type="entry name" value="METHYLTRANSFERASE TYPE 11 DOMAIN-CONTAINING PROTEIN"/>
    <property type="match status" value="1"/>
</dbReference>
<keyword evidence="2" id="KW-0489">Methyltransferase</keyword>
<dbReference type="CDD" id="cd02440">
    <property type="entry name" value="AdoMet_MTases"/>
    <property type="match status" value="1"/>
</dbReference>
<dbReference type="InParanoid" id="E3JQR1"/>
<dbReference type="GeneID" id="10546489"/>
<evidence type="ECO:0000256" key="2">
    <source>
        <dbReference type="ARBA" id="ARBA00022603"/>
    </source>
</evidence>